<dbReference type="EMBL" id="AVPU01000011">
    <property type="protein sequence ID" value="KGM54676.1"/>
    <property type="molecule type" value="Genomic_DNA"/>
</dbReference>
<dbReference type="STRING" id="1385517.N800_06770"/>
<protein>
    <submittedName>
        <fullName evidence="1">Uncharacterized protein</fullName>
    </submittedName>
</protein>
<dbReference type="OrthoDB" id="5124195at2"/>
<dbReference type="RefSeq" id="WP_036136808.1">
    <property type="nucleotide sequence ID" value="NZ_AVPU01000011.1"/>
</dbReference>
<proteinExistence type="predicted"/>
<organism evidence="1 2">
    <name type="scientific">Lysobacter daejeonensis GH1-9</name>
    <dbReference type="NCBI Taxonomy" id="1385517"/>
    <lineage>
        <taxon>Bacteria</taxon>
        <taxon>Pseudomonadati</taxon>
        <taxon>Pseudomonadota</taxon>
        <taxon>Gammaproteobacteria</taxon>
        <taxon>Lysobacterales</taxon>
        <taxon>Lysobacteraceae</taxon>
        <taxon>Aerolutibacter</taxon>
    </lineage>
</organism>
<sequence length="244" mass="26762">MSDDRTVTFKLNGKRPDDFTIERLAQYLSALGDLVSSPGKVRVKKLTPGSVKVELAVERDHYPKFVERLTVAKNPARAPATLRKVVADLEEMVTADNVTAEVTAGRTKLLFLHGYVRATGPVVGPVIQRHAIRGQVIGLEGKDATKHVRIAEYGTGREVRGEFRDADLAGQLTKHLWKDVVELTGTARMLRHPDGTWEMKAFRVDGVEELQSVSPSQVVQALRQAFAGVDMGSDPVGDAKKIRG</sequence>
<name>A0A0A0EUQ0_9GAMM</name>
<comment type="caution">
    <text evidence="1">The sequence shown here is derived from an EMBL/GenBank/DDBJ whole genome shotgun (WGS) entry which is preliminary data.</text>
</comment>
<evidence type="ECO:0000313" key="2">
    <source>
        <dbReference type="Proteomes" id="UP000029998"/>
    </source>
</evidence>
<dbReference type="Proteomes" id="UP000029998">
    <property type="component" value="Unassembled WGS sequence"/>
</dbReference>
<dbReference type="eggNOG" id="ENOG5032S4K">
    <property type="taxonomic scope" value="Bacteria"/>
</dbReference>
<gene>
    <name evidence="1" type="ORF">N800_06770</name>
</gene>
<keyword evidence="2" id="KW-1185">Reference proteome</keyword>
<dbReference type="AlphaFoldDB" id="A0A0A0EUQ0"/>
<evidence type="ECO:0000313" key="1">
    <source>
        <dbReference type="EMBL" id="KGM54676.1"/>
    </source>
</evidence>
<accession>A0A0A0EUQ0</accession>
<reference evidence="1 2" key="1">
    <citation type="submission" date="2013-08" db="EMBL/GenBank/DDBJ databases">
        <title>Genome sequencing of Lysobacter.</title>
        <authorList>
            <person name="Zhang S."/>
            <person name="Wang G."/>
        </authorList>
    </citation>
    <scope>NUCLEOTIDE SEQUENCE [LARGE SCALE GENOMIC DNA]</scope>
    <source>
        <strain evidence="1 2">GH1-9</strain>
    </source>
</reference>